<dbReference type="EMBL" id="FONZ01000001">
    <property type="protein sequence ID" value="SFE89617.1"/>
    <property type="molecule type" value="Genomic_DNA"/>
</dbReference>
<feature type="domain" description="Cell division protein FtsQ/DivIB C-terminal" evidence="8">
    <location>
        <begin position="166"/>
        <end position="263"/>
    </location>
</feature>
<dbReference type="Pfam" id="PF03799">
    <property type="entry name" value="FtsQ_DivIB_C"/>
    <property type="match status" value="1"/>
</dbReference>
<feature type="compositionally biased region" description="Pro residues" evidence="6">
    <location>
        <begin position="1"/>
        <end position="11"/>
    </location>
</feature>
<keyword evidence="7" id="KW-0472">Membrane</keyword>
<dbReference type="InterPro" id="IPR050487">
    <property type="entry name" value="FtsQ_DivIB"/>
</dbReference>
<keyword evidence="1" id="KW-1003">Cell membrane</keyword>
<protein>
    <submittedName>
        <fullName evidence="10">Cell division protein FtsQ</fullName>
    </submittedName>
</protein>
<evidence type="ECO:0000313" key="10">
    <source>
        <dbReference type="EMBL" id="SFE89617.1"/>
    </source>
</evidence>
<dbReference type="Pfam" id="PF08478">
    <property type="entry name" value="POTRA_1"/>
    <property type="match status" value="1"/>
</dbReference>
<evidence type="ECO:0000259" key="9">
    <source>
        <dbReference type="Pfam" id="PF08478"/>
    </source>
</evidence>
<evidence type="ECO:0000256" key="7">
    <source>
        <dbReference type="SAM" id="Phobius"/>
    </source>
</evidence>
<dbReference type="RefSeq" id="WP_093375488.1">
    <property type="nucleotide sequence ID" value="NZ_BNAN01000001.1"/>
</dbReference>
<evidence type="ECO:0000256" key="5">
    <source>
        <dbReference type="ARBA" id="ARBA00023306"/>
    </source>
</evidence>
<dbReference type="PANTHER" id="PTHR37820">
    <property type="entry name" value="CELL DIVISION PROTEIN DIVIB"/>
    <property type="match status" value="1"/>
</dbReference>
<reference evidence="11" key="1">
    <citation type="submission" date="2016-10" db="EMBL/GenBank/DDBJ databases">
        <authorList>
            <person name="Varghese N."/>
            <person name="Submissions S."/>
        </authorList>
    </citation>
    <scope>NUCLEOTIDE SEQUENCE [LARGE SCALE GENOMIC DNA]</scope>
    <source>
        <strain evidence="11">DSM 19083</strain>
    </source>
</reference>
<gene>
    <name evidence="10" type="ORF">SAMN04488035_0964</name>
</gene>
<feature type="transmembrane region" description="Helical" evidence="7">
    <location>
        <begin position="59"/>
        <end position="80"/>
    </location>
</feature>
<name>A0A1I2EAB0_9MICO</name>
<keyword evidence="5" id="KW-0131">Cell cycle</keyword>
<accession>A0A1I2EAB0</accession>
<dbReference type="InterPro" id="IPR013685">
    <property type="entry name" value="POTRA_FtsQ_type"/>
</dbReference>
<dbReference type="AlphaFoldDB" id="A0A1I2EAB0"/>
<evidence type="ECO:0000256" key="1">
    <source>
        <dbReference type="ARBA" id="ARBA00022475"/>
    </source>
</evidence>
<dbReference type="GO" id="GO:0005886">
    <property type="term" value="C:plasma membrane"/>
    <property type="evidence" value="ECO:0007669"/>
    <property type="project" value="TreeGrafter"/>
</dbReference>
<dbReference type="OrthoDB" id="4793367at2"/>
<dbReference type="GO" id="GO:0051301">
    <property type="term" value="P:cell division"/>
    <property type="evidence" value="ECO:0007669"/>
    <property type="project" value="UniProtKB-KW"/>
</dbReference>
<organism evidence="10 11">
    <name type="scientific">Flavimobilis marinus</name>
    <dbReference type="NCBI Taxonomy" id="285351"/>
    <lineage>
        <taxon>Bacteria</taxon>
        <taxon>Bacillati</taxon>
        <taxon>Actinomycetota</taxon>
        <taxon>Actinomycetes</taxon>
        <taxon>Micrococcales</taxon>
        <taxon>Jonesiaceae</taxon>
        <taxon>Flavimobilis</taxon>
    </lineage>
</organism>
<feature type="region of interest" description="Disordered" evidence="6">
    <location>
        <begin position="1"/>
        <end position="38"/>
    </location>
</feature>
<dbReference type="STRING" id="285351.SAMN04488035_0964"/>
<sequence>MPAPPAPPAPQVEPDGTPQPGARERLRAWMPGPRPDRTVSTGLAERLAEREAALRRRRLVRGAIAAGALAVVALLLWAVFFSPLFRLDLDQVEITGEGTVIEPADVMAVVRSVDETPLTRLDTVGLRLEILDVPGVRDVRVARAWPRGLTVRLESREPVAAAPVPGGVVLLDDEGVQVGRADAAPDGLPEIDIDLAGESRRSLEAALILLNALPPELSEQVRKISAETPDAVTMRLADGSRVLWGSAADAALKVQVLQVLRSDEASRKAVVFDVSAPTAPITR</sequence>
<evidence type="ECO:0000259" key="8">
    <source>
        <dbReference type="Pfam" id="PF03799"/>
    </source>
</evidence>
<keyword evidence="2 10" id="KW-0132">Cell division</keyword>
<keyword evidence="11" id="KW-1185">Reference proteome</keyword>
<evidence type="ECO:0000313" key="11">
    <source>
        <dbReference type="Proteomes" id="UP000198520"/>
    </source>
</evidence>
<evidence type="ECO:0000256" key="4">
    <source>
        <dbReference type="ARBA" id="ARBA00022989"/>
    </source>
</evidence>
<keyword evidence="3 7" id="KW-0812">Transmembrane</keyword>
<proteinExistence type="predicted"/>
<dbReference type="Gene3D" id="3.10.20.310">
    <property type="entry name" value="membrane protein fhac"/>
    <property type="match status" value="1"/>
</dbReference>
<evidence type="ECO:0000256" key="3">
    <source>
        <dbReference type="ARBA" id="ARBA00022692"/>
    </source>
</evidence>
<dbReference type="Proteomes" id="UP000198520">
    <property type="component" value="Unassembled WGS sequence"/>
</dbReference>
<feature type="domain" description="POTRA" evidence="9">
    <location>
        <begin position="89"/>
        <end position="154"/>
    </location>
</feature>
<dbReference type="PANTHER" id="PTHR37820:SF1">
    <property type="entry name" value="CELL DIVISION PROTEIN FTSQ"/>
    <property type="match status" value="1"/>
</dbReference>
<evidence type="ECO:0000256" key="2">
    <source>
        <dbReference type="ARBA" id="ARBA00022618"/>
    </source>
</evidence>
<keyword evidence="4 7" id="KW-1133">Transmembrane helix</keyword>
<evidence type="ECO:0000256" key="6">
    <source>
        <dbReference type="SAM" id="MobiDB-lite"/>
    </source>
</evidence>
<dbReference type="InterPro" id="IPR005548">
    <property type="entry name" value="Cell_div_FtsQ/DivIB_C"/>
</dbReference>